<feature type="transmembrane region" description="Helical" evidence="6">
    <location>
        <begin position="208"/>
        <end position="228"/>
    </location>
</feature>
<protein>
    <recommendedName>
        <fullName evidence="9">Protein SPEC3</fullName>
    </recommendedName>
</protein>
<dbReference type="AlphaFoldDB" id="A0AAD7ZXS0"/>
<feature type="non-terminal residue" evidence="7">
    <location>
        <position position="1"/>
    </location>
</feature>
<accession>A0AAD7ZXS0</accession>
<evidence type="ECO:0000256" key="6">
    <source>
        <dbReference type="SAM" id="Phobius"/>
    </source>
</evidence>
<feature type="region of interest" description="Disordered" evidence="5">
    <location>
        <begin position="159"/>
        <end position="198"/>
    </location>
</feature>
<dbReference type="Proteomes" id="UP001233999">
    <property type="component" value="Unassembled WGS sequence"/>
</dbReference>
<keyword evidence="8" id="KW-1185">Reference proteome</keyword>
<dbReference type="GO" id="GO:0071683">
    <property type="term" value="C:sensory dendrite"/>
    <property type="evidence" value="ECO:0007669"/>
    <property type="project" value="TreeGrafter"/>
</dbReference>
<proteinExistence type="predicted"/>
<dbReference type="EMBL" id="JASPKZ010005686">
    <property type="protein sequence ID" value="KAJ9588346.1"/>
    <property type="molecule type" value="Genomic_DNA"/>
</dbReference>
<keyword evidence="3 6" id="KW-1133">Transmembrane helix</keyword>
<feature type="compositionally biased region" description="Low complexity" evidence="5">
    <location>
        <begin position="307"/>
        <end position="321"/>
    </location>
</feature>
<evidence type="ECO:0000256" key="4">
    <source>
        <dbReference type="ARBA" id="ARBA00023136"/>
    </source>
</evidence>
<comment type="subcellular location">
    <subcellularLocation>
        <location evidence="1">Membrane</location>
        <topology evidence="1">Multi-pass membrane protein</topology>
    </subcellularLocation>
</comment>
<reference evidence="7" key="1">
    <citation type="journal article" date="2023" name="IScience">
        <title>Live-bearing cockroach genome reveals convergent evolutionary mechanisms linked to viviparity in insects and beyond.</title>
        <authorList>
            <person name="Fouks B."/>
            <person name="Harrison M.C."/>
            <person name="Mikhailova A.A."/>
            <person name="Marchal E."/>
            <person name="English S."/>
            <person name="Carruthers M."/>
            <person name="Jennings E.C."/>
            <person name="Chiamaka E.L."/>
            <person name="Frigard R.A."/>
            <person name="Pippel M."/>
            <person name="Attardo G.M."/>
            <person name="Benoit J.B."/>
            <person name="Bornberg-Bauer E."/>
            <person name="Tobe S.S."/>
        </authorList>
    </citation>
    <scope>NUCLEOTIDE SEQUENCE</scope>
    <source>
        <strain evidence="7">Stay&amp;Tobe</strain>
    </source>
</reference>
<dbReference type="GO" id="GO:0050954">
    <property type="term" value="P:sensory perception of mechanical stimulus"/>
    <property type="evidence" value="ECO:0007669"/>
    <property type="project" value="TreeGrafter"/>
</dbReference>
<keyword evidence="4 6" id="KW-0472">Membrane</keyword>
<gene>
    <name evidence="7" type="ORF">L9F63_018272</name>
</gene>
<evidence type="ECO:0008006" key="9">
    <source>
        <dbReference type="Google" id="ProtNLM"/>
    </source>
</evidence>
<dbReference type="GO" id="GO:0019230">
    <property type="term" value="P:proprioception"/>
    <property type="evidence" value="ECO:0007669"/>
    <property type="project" value="TreeGrafter"/>
</dbReference>
<dbReference type="Pfam" id="PF15795">
    <property type="entry name" value="Spec3"/>
    <property type="match status" value="1"/>
</dbReference>
<reference evidence="7" key="2">
    <citation type="submission" date="2023-05" db="EMBL/GenBank/DDBJ databases">
        <authorList>
            <person name="Fouks B."/>
        </authorList>
    </citation>
    <scope>NUCLEOTIDE SEQUENCE</scope>
    <source>
        <strain evidence="7">Stay&amp;Tobe</strain>
        <tissue evidence="7">Testes</tissue>
    </source>
</reference>
<feature type="region of interest" description="Disordered" evidence="5">
    <location>
        <begin position="1"/>
        <end position="107"/>
    </location>
</feature>
<dbReference type="GO" id="GO:0042330">
    <property type="term" value="P:taxis"/>
    <property type="evidence" value="ECO:0007669"/>
    <property type="project" value="TreeGrafter"/>
</dbReference>
<name>A0AAD7ZXS0_DIPPU</name>
<feature type="compositionally biased region" description="Low complexity" evidence="5">
    <location>
        <begin position="173"/>
        <end position="184"/>
    </location>
</feature>
<feature type="region of interest" description="Disordered" evidence="5">
    <location>
        <begin position="307"/>
        <end position="330"/>
    </location>
</feature>
<sequence>ALRHVMGPQPLLPGSASSTRIPSPVENKKPPAKSRIPRSQPVSRDPSPARKKSLNQPRQRTALGEKDGSQDVTRKNNSGVTPAESAAISRQPGAPSSSVEAIPTPPQSRGKALLLRLCPCCLGSKTAAAMETKTEVPSQPAGKCAWLKRCLCCGCCRKKTDSDAGRRKSIAPSQFSKKQSRSSSTAVEPDTRPKLDPSLLEQGSMMRGAIPVLPVPLAWICLIFNIIVPGLGTITSGLFCLCFGKPRFQPRDDPQGRCGAFVVNLIVGASQLFTVIFCLVGWGWSIWWGFIMLRVAKKYKKLKKAEAAQQQNNPAPATQQNHDVERGHPA</sequence>
<evidence type="ECO:0000313" key="7">
    <source>
        <dbReference type="EMBL" id="KAJ9588346.1"/>
    </source>
</evidence>
<evidence type="ECO:0000256" key="2">
    <source>
        <dbReference type="ARBA" id="ARBA00022692"/>
    </source>
</evidence>
<dbReference type="InterPro" id="IPR026673">
    <property type="entry name" value="SPEC3/Stum"/>
</dbReference>
<feature type="transmembrane region" description="Helical" evidence="6">
    <location>
        <begin position="272"/>
        <end position="293"/>
    </location>
</feature>
<comment type="caution">
    <text evidence="7">The sequence shown here is derived from an EMBL/GenBank/DDBJ whole genome shotgun (WGS) entry which is preliminary data.</text>
</comment>
<dbReference type="PANTHER" id="PTHR21676">
    <property type="entry name" value="PROTEIN STUM"/>
    <property type="match status" value="1"/>
</dbReference>
<keyword evidence="2 6" id="KW-0812">Transmembrane</keyword>
<dbReference type="GO" id="GO:0016020">
    <property type="term" value="C:membrane"/>
    <property type="evidence" value="ECO:0007669"/>
    <property type="project" value="UniProtKB-SubCell"/>
</dbReference>
<evidence type="ECO:0000256" key="1">
    <source>
        <dbReference type="ARBA" id="ARBA00004141"/>
    </source>
</evidence>
<dbReference type="PANTHER" id="PTHR21676:SF6">
    <property type="entry name" value="PROTEIN STUM"/>
    <property type="match status" value="1"/>
</dbReference>
<feature type="compositionally biased region" description="Basic and acidic residues" evidence="5">
    <location>
        <begin position="63"/>
        <end position="74"/>
    </location>
</feature>
<organism evidence="7 8">
    <name type="scientific">Diploptera punctata</name>
    <name type="common">Pacific beetle cockroach</name>
    <dbReference type="NCBI Taxonomy" id="6984"/>
    <lineage>
        <taxon>Eukaryota</taxon>
        <taxon>Metazoa</taxon>
        <taxon>Ecdysozoa</taxon>
        <taxon>Arthropoda</taxon>
        <taxon>Hexapoda</taxon>
        <taxon>Insecta</taxon>
        <taxon>Pterygota</taxon>
        <taxon>Neoptera</taxon>
        <taxon>Polyneoptera</taxon>
        <taxon>Dictyoptera</taxon>
        <taxon>Blattodea</taxon>
        <taxon>Blaberoidea</taxon>
        <taxon>Blaberidae</taxon>
        <taxon>Diplopterinae</taxon>
        <taxon>Diploptera</taxon>
    </lineage>
</organism>
<evidence type="ECO:0000256" key="5">
    <source>
        <dbReference type="SAM" id="MobiDB-lite"/>
    </source>
</evidence>
<evidence type="ECO:0000256" key="3">
    <source>
        <dbReference type="ARBA" id="ARBA00022989"/>
    </source>
</evidence>
<evidence type="ECO:0000313" key="8">
    <source>
        <dbReference type="Proteomes" id="UP001233999"/>
    </source>
</evidence>